<proteinExistence type="predicted"/>
<gene>
    <name evidence="1" type="ORF">GCM10010302_16940</name>
</gene>
<sequence length="102" mass="10409">MKRPRRVPAADEPAFELDGSSVVGISAEAQYLLGVGRVWGGHGTLSCSWGPRAAKAVRGPGRGCFGVMQGRGANGPRRPGRAAGATVARLPESVGPRCGGRG</sequence>
<organism evidence="1 2">
    <name type="scientific">Streptomyces polychromogenes</name>
    <dbReference type="NCBI Taxonomy" id="67342"/>
    <lineage>
        <taxon>Bacteria</taxon>
        <taxon>Bacillati</taxon>
        <taxon>Actinomycetota</taxon>
        <taxon>Actinomycetes</taxon>
        <taxon>Kitasatosporales</taxon>
        <taxon>Streptomycetaceae</taxon>
        <taxon>Streptomyces</taxon>
    </lineage>
</organism>
<evidence type="ECO:0000313" key="1">
    <source>
        <dbReference type="EMBL" id="GAA0279817.1"/>
    </source>
</evidence>
<accession>A0ABP3EUS0</accession>
<protein>
    <submittedName>
        <fullName evidence="1">Uncharacterized protein</fullName>
    </submittedName>
</protein>
<reference evidence="2" key="1">
    <citation type="journal article" date="2019" name="Int. J. Syst. Evol. Microbiol.">
        <title>The Global Catalogue of Microorganisms (GCM) 10K type strain sequencing project: providing services to taxonomists for standard genome sequencing and annotation.</title>
        <authorList>
            <consortium name="The Broad Institute Genomics Platform"/>
            <consortium name="The Broad Institute Genome Sequencing Center for Infectious Disease"/>
            <person name="Wu L."/>
            <person name="Ma J."/>
        </authorList>
    </citation>
    <scope>NUCLEOTIDE SEQUENCE [LARGE SCALE GENOMIC DNA]</scope>
    <source>
        <strain evidence="2">JCM 4505</strain>
    </source>
</reference>
<evidence type="ECO:0000313" key="2">
    <source>
        <dbReference type="Proteomes" id="UP001501867"/>
    </source>
</evidence>
<dbReference type="Proteomes" id="UP001501867">
    <property type="component" value="Unassembled WGS sequence"/>
</dbReference>
<keyword evidence="2" id="KW-1185">Reference proteome</keyword>
<dbReference type="EMBL" id="BAAABV010000011">
    <property type="protein sequence ID" value="GAA0279817.1"/>
    <property type="molecule type" value="Genomic_DNA"/>
</dbReference>
<comment type="caution">
    <text evidence="1">The sequence shown here is derived from an EMBL/GenBank/DDBJ whole genome shotgun (WGS) entry which is preliminary data.</text>
</comment>
<name>A0ABP3EUS0_9ACTN</name>